<proteinExistence type="predicted"/>
<dbReference type="InterPro" id="IPR004808">
    <property type="entry name" value="AP_endonuc_1"/>
</dbReference>
<keyword evidence="3" id="KW-0378">Hydrolase</keyword>
<evidence type="ECO:0008006" key="7">
    <source>
        <dbReference type="Google" id="ProtNLM"/>
    </source>
</evidence>
<dbReference type="Proteomes" id="UP000323506">
    <property type="component" value="Chromosome A13"/>
</dbReference>
<dbReference type="AlphaFoldDB" id="A0A5D2DXN8"/>
<dbReference type="GO" id="GO:0005634">
    <property type="term" value="C:nucleus"/>
    <property type="evidence" value="ECO:0007669"/>
    <property type="project" value="TreeGrafter"/>
</dbReference>
<dbReference type="GO" id="GO:0003906">
    <property type="term" value="F:DNA-(apurinic or apyrimidinic site) endonuclease activity"/>
    <property type="evidence" value="ECO:0007669"/>
    <property type="project" value="TreeGrafter"/>
</dbReference>
<keyword evidence="4" id="KW-0460">Magnesium</keyword>
<sequence>MKIVSCNVKGLGLDIKITMVNKLVRLHRVDVCFLQETKLEEVSRENISKMWGDDNIDFRFTTAVGRSGRLITIWDKASFMLKKDMCSNRLIVIEGLWCSEGWEGVLINVY</sequence>
<name>A0A5D2DXN8_GOSDA</name>
<dbReference type="EMBL" id="CM017700">
    <property type="protein sequence ID" value="TYG85798.1"/>
    <property type="molecule type" value="Genomic_DNA"/>
</dbReference>
<evidence type="ECO:0000256" key="4">
    <source>
        <dbReference type="ARBA" id="ARBA00022842"/>
    </source>
</evidence>
<dbReference type="GO" id="GO:0006284">
    <property type="term" value="P:base-excision repair"/>
    <property type="evidence" value="ECO:0007669"/>
    <property type="project" value="TreeGrafter"/>
</dbReference>
<feature type="non-terminal residue" evidence="5">
    <location>
        <position position="110"/>
    </location>
</feature>
<organism evidence="5 6">
    <name type="scientific">Gossypium darwinii</name>
    <name type="common">Darwin's cotton</name>
    <name type="synonym">Gossypium barbadense var. darwinii</name>
    <dbReference type="NCBI Taxonomy" id="34276"/>
    <lineage>
        <taxon>Eukaryota</taxon>
        <taxon>Viridiplantae</taxon>
        <taxon>Streptophyta</taxon>
        <taxon>Embryophyta</taxon>
        <taxon>Tracheophyta</taxon>
        <taxon>Spermatophyta</taxon>
        <taxon>Magnoliopsida</taxon>
        <taxon>eudicotyledons</taxon>
        <taxon>Gunneridae</taxon>
        <taxon>Pentapetalae</taxon>
        <taxon>rosids</taxon>
        <taxon>malvids</taxon>
        <taxon>Malvales</taxon>
        <taxon>Malvaceae</taxon>
        <taxon>Malvoideae</taxon>
        <taxon>Gossypium</taxon>
    </lineage>
</organism>
<evidence type="ECO:0000256" key="2">
    <source>
        <dbReference type="ARBA" id="ARBA00022723"/>
    </source>
</evidence>
<dbReference type="SUPFAM" id="SSF56219">
    <property type="entry name" value="DNase I-like"/>
    <property type="match status" value="1"/>
</dbReference>
<evidence type="ECO:0000256" key="1">
    <source>
        <dbReference type="ARBA" id="ARBA00001946"/>
    </source>
</evidence>
<evidence type="ECO:0000256" key="3">
    <source>
        <dbReference type="ARBA" id="ARBA00022801"/>
    </source>
</evidence>
<gene>
    <name evidence="5" type="ORF">ES288_A13G084100v1</name>
</gene>
<dbReference type="PANTHER" id="PTHR22748:SF11">
    <property type="entry name" value="OS07G0184032 PROTEIN"/>
    <property type="match status" value="1"/>
</dbReference>
<evidence type="ECO:0000313" key="5">
    <source>
        <dbReference type="EMBL" id="TYG85798.1"/>
    </source>
</evidence>
<dbReference type="GO" id="GO:0008311">
    <property type="term" value="F:double-stranded DNA 3'-5' DNA exonuclease activity"/>
    <property type="evidence" value="ECO:0007669"/>
    <property type="project" value="TreeGrafter"/>
</dbReference>
<accession>A0A5D2DXN8</accession>
<dbReference type="GO" id="GO:0046872">
    <property type="term" value="F:metal ion binding"/>
    <property type="evidence" value="ECO:0007669"/>
    <property type="project" value="UniProtKB-KW"/>
</dbReference>
<comment type="cofactor">
    <cofactor evidence="1">
        <name>Mg(2+)</name>
        <dbReference type="ChEBI" id="CHEBI:18420"/>
    </cofactor>
</comment>
<keyword evidence="6" id="KW-1185">Reference proteome</keyword>
<keyword evidence="2" id="KW-0479">Metal-binding</keyword>
<dbReference type="GO" id="GO:0008081">
    <property type="term" value="F:phosphoric diester hydrolase activity"/>
    <property type="evidence" value="ECO:0007669"/>
    <property type="project" value="TreeGrafter"/>
</dbReference>
<dbReference type="PANTHER" id="PTHR22748">
    <property type="entry name" value="AP ENDONUCLEASE"/>
    <property type="match status" value="1"/>
</dbReference>
<evidence type="ECO:0000313" key="6">
    <source>
        <dbReference type="Proteomes" id="UP000323506"/>
    </source>
</evidence>
<protein>
    <recommendedName>
        <fullName evidence="7">Endonuclease/exonuclease/phosphatase domain-containing protein</fullName>
    </recommendedName>
</protein>
<reference evidence="5 6" key="1">
    <citation type="submission" date="2019-06" db="EMBL/GenBank/DDBJ databases">
        <title>WGS assembly of Gossypium darwinii.</title>
        <authorList>
            <person name="Chen Z.J."/>
            <person name="Sreedasyam A."/>
            <person name="Ando A."/>
            <person name="Song Q."/>
            <person name="De L."/>
            <person name="Hulse-Kemp A."/>
            <person name="Ding M."/>
            <person name="Ye W."/>
            <person name="Kirkbride R."/>
            <person name="Jenkins J."/>
            <person name="Plott C."/>
            <person name="Lovell J."/>
            <person name="Lin Y.-M."/>
            <person name="Vaughn R."/>
            <person name="Liu B."/>
            <person name="Li W."/>
            <person name="Simpson S."/>
            <person name="Scheffler B."/>
            <person name="Saski C."/>
            <person name="Grover C."/>
            <person name="Hu G."/>
            <person name="Conover J."/>
            <person name="Carlson J."/>
            <person name="Shu S."/>
            <person name="Boston L."/>
            <person name="Williams M."/>
            <person name="Peterson D."/>
            <person name="Mcgee K."/>
            <person name="Jones D."/>
            <person name="Wendel J."/>
            <person name="Stelly D."/>
            <person name="Grimwood J."/>
            <person name="Schmutz J."/>
        </authorList>
    </citation>
    <scope>NUCLEOTIDE SEQUENCE [LARGE SCALE GENOMIC DNA]</scope>
    <source>
        <strain evidence="5">1808015.09</strain>
    </source>
</reference>
<dbReference type="InterPro" id="IPR036691">
    <property type="entry name" value="Endo/exonu/phosph_ase_sf"/>
</dbReference>
<dbReference type="Gene3D" id="3.60.10.10">
    <property type="entry name" value="Endonuclease/exonuclease/phosphatase"/>
    <property type="match status" value="1"/>
</dbReference>